<feature type="domain" description="GGDEF" evidence="2">
    <location>
        <begin position="223"/>
        <end position="355"/>
    </location>
</feature>
<evidence type="ECO:0000256" key="1">
    <source>
        <dbReference type="SAM" id="MobiDB-lite"/>
    </source>
</evidence>
<dbReference type="PANTHER" id="PTHR44757:SF2">
    <property type="entry name" value="BIOFILM ARCHITECTURE MAINTENANCE PROTEIN MBAA"/>
    <property type="match status" value="1"/>
</dbReference>
<protein>
    <submittedName>
        <fullName evidence="3">Diguanylate cyclase (GGDEF) domain-containing protein</fullName>
    </submittedName>
</protein>
<dbReference type="Pfam" id="PF08448">
    <property type="entry name" value="PAS_4"/>
    <property type="match status" value="1"/>
</dbReference>
<feature type="region of interest" description="Disordered" evidence="1">
    <location>
        <begin position="163"/>
        <end position="200"/>
    </location>
</feature>
<dbReference type="RefSeq" id="WP_091271417.1">
    <property type="nucleotide sequence ID" value="NZ_FAOZ01000002.1"/>
</dbReference>
<gene>
    <name evidence="3" type="ORF">Ga0074812_102140</name>
</gene>
<dbReference type="EMBL" id="FAOZ01000002">
    <property type="protein sequence ID" value="CUU54136.1"/>
    <property type="molecule type" value="Genomic_DNA"/>
</dbReference>
<feature type="compositionally biased region" description="Low complexity" evidence="1">
    <location>
        <begin position="338"/>
        <end position="350"/>
    </location>
</feature>
<dbReference type="SMART" id="SM00267">
    <property type="entry name" value="GGDEF"/>
    <property type="match status" value="1"/>
</dbReference>
<accession>A0A0S4QH84</accession>
<dbReference type="InterPro" id="IPR052155">
    <property type="entry name" value="Biofilm_reg_signaling"/>
</dbReference>
<dbReference type="CDD" id="cd01949">
    <property type="entry name" value="GGDEF"/>
    <property type="match status" value="1"/>
</dbReference>
<dbReference type="PANTHER" id="PTHR44757">
    <property type="entry name" value="DIGUANYLATE CYCLASE DGCP"/>
    <property type="match status" value="1"/>
</dbReference>
<dbReference type="SUPFAM" id="SSF55073">
    <property type="entry name" value="Nucleotide cyclase"/>
    <property type="match status" value="1"/>
</dbReference>
<dbReference type="Gene3D" id="3.30.450.20">
    <property type="entry name" value="PAS domain"/>
    <property type="match status" value="1"/>
</dbReference>
<keyword evidence="4" id="KW-1185">Reference proteome</keyword>
<dbReference type="Gene3D" id="3.30.70.270">
    <property type="match status" value="1"/>
</dbReference>
<dbReference type="AlphaFoldDB" id="A0A0S4QH84"/>
<dbReference type="InterPro" id="IPR043128">
    <property type="entry name" value="Rev_trsase/Diguanyl_cyclase"/>
</dbReference>
<organism evidence="3 4">
    <name type="scientific">Parafrankia irregularis</name>
    <dbReference type="NCBI Taxonomy" id="795642"/>
    <lineage>
        <taxon>Bacteria</taxon>
        <taxon>Bacillati</taxon>
        <taxon>Actinomycetota</taxon>
        <taxon>Actinomycetes</taxon>
        <taxon>Frankiales</taxon>
        <taxon>Frankiaceae</taxon>
        <taxon>Parafrankia</taxon>
    </lineage>
</organism>
<dbReference type="InterPro" id="IPR013656">
    <property type="entry name" value="PAS_4"/>
</dbReference>
<reference evidence="4" key="1">
    <citation type="submission" date="2015-11" db="EMBL/GenBank/DDBJ databases">
        <authorList>
            <person name="Varghese N."/>
        </authorList>
    </citation>
    <scope>NUCLEOTIDE SEQUENCE [LARGE SCALE GENOMIC DNA]</scope>
    <source>
        <strain evidence="4">DSM 45899</strain>
    </source>
</reference>
<proteinExistence type="predicted"/>
<dbReference type="InterPro" id="IPR000160">
    <property type="entry name" value="GGDEF_dom"/>
</dbReference>
<evidence type="ECO:0000259" key="2">
    <source>
        <dbReference type="PROSITE" id="PS50887"/>
    </source>
</evidence>
<evidence type="ECO:0000313" key="3">
    <source>
        <dbReference type="EMBL" id="CUU54136.1"/>
    </source>
</evidence>
<evidence type="ECO:0000313" key="4">
    <source>
        <dbReference type="Proteomes" id="UP000198802"/>
    </source>
</evidence>
<dbReference type="Proteomes" id="UP000198802">
    <property type="component" value="Unassembled WGS sequence"/>
</dbReference>
<dbReference type="NCBIfam" id="TIGR00254">
    <property type="entry name" value="GGDEF"/>
    <property type="match status" value="1"/>
</dbReference>
<name>A0A0S4QH84_9ACTN</name>
<feature type="region of interest" description="Disordered" evidence="1">
    <location>
        <begin position="335"/>
        <end position="356"/>
    </location>
</feature>
<dbReference type="InterPro" id="IPR029787">
    <property type="entry name" value="Nucleotide_cyclase"/>
</dbReference>
<dbReference type="PROSITE" id="PS50887">
    <property type="entry name" value="GGDEF"/>
    <property type="match status" value="1"/>
</dbReference>
<dbReference type="Pfam" id="PF00990">
    <property type="entry name" value="GGDEF"/>
    <property type="match status" value="1"/>
</dbReference>
<sequence length="386" mass="40606">MITDDLAAVVLDSLPSRIAVLGPDGTVVRLNDAWRRSAAAGLAVVPVRPGTSWLAACDTAGQDAAPLRQLALLTRRMLNSRREQVHLELPVSSPRGERWVDVRIRGLSRGDGLVVVVDDVTERHGQAVALRQRALHDPVTGLPNRLALRDLIDDALEANAAVEPGYVAPPGRTSPSERRTPPARASSASPPPTPGPVRAMPARVTTTRAPAIGRPVAPGTENPGVAVLFLDLDRFRLVNERYGYAVGDSTLCEVTRRFQAVLGSDALLGHWGGDEFVIVMPKTTSSAATLLADQVGSSLAEPMLVDGQQIQITVSVGLAFVGRLRSGHDVAASPRPLGSAAAMGTAGSGTPPSDAEALVRAAGDEVVRARGRRFAPSNDPQPNQLS</sequence>